<name>C1DLW4_AZOVD</name>
<dbReference type="EnsemblBacteria" id="ACO79051">
    <property type="protein sequence ID" value="ACO79051"/>
    <property type="gene ID" value="Avin_28800"/>
</dbReference>
<sequence>MRFEPFHAGADASALPVAPAANEFASTGWPA</sequence>
<dbReference type="AlphaFoldDB" id="C1DLW4"/>
<gene>
    <name evidence="1" type="ordered locus">Avin_28800</name>
</gene>
<reference evidence="1 2" key="1">
    <citation type="journal article" date="2009" name="J. Bacteriol.">
        <title>Genome sequence of Azotobacter vinelandii, an obligate aerobe specialized to support diverse anaerobic metabolic processes.</title>
        <authorList>
            <person name="Setubal J.C."/>
            <person name="dos Santos P."/>
            <person name="Goldman B.S."/>
            <person name="Ertesvag H."/>
            <person name="Espin G."/>
            <person name="Rubio L.M."/>
            <person name="Valla S."/>
            <person name="Almeida N.F."/>
            <person name="Balasubramanian D."/>
            <person name="Cromes L."/>
            <person name="Curatti L."/>
            <person name="Du Z."/>
            <person name="Godsy E."/>
            <person name="Goodner B."/>
            <person name="Hellner-Burris K."/>
            <person name="Hernandez J.A."/>
            <person name="Houmiel K."/>
            <person name="Imperial J."/>
            <person name="Kennedy C."/>
            <person name="Larson T.J."/>
            <person name="Latreille P."/>
            <person name="Ligon L.S."/>
            <person name="Lu J."/>
            <person name="Maerk M."/>
            <person name="Miller N.M."/>
            <person name="Norton S."/>
            <person name="O'Carroll I.P."/>
            <person name="Paulsen I."/>
            <person name="Raulfs E.C."/>
            <person name="Roemer R."/>
            <person name="Rosser J."/>
            <person name="Segura D."/>
            <person name="Slater S."/>
            <person name="Stricklin S.L."/>
            <person name="Studholme D.J."/>
            <person name="Sun J."/>
            <person name="Viana C.J."/>
            <person name="Wallin E."/>
            <person name="Wang B."/>
            <person name="Wheeler C."/>
            <person name="Zhu H."/>
            <person name="Dean D.R."/>
            <person name="Dixon R."/>
            <person name="Wood D."/>
        </authorList>
    </citation>
    <scope>NUCLEOTIDE SEQUENCE [LARGE SCALE GENOMIC DNA]</scope>
    <source>
        <strain evidence="2">DJ / ATCC BAA-1303</strain>
    </source>
</reference>
<dbReference type="KEGG" id="avn:Avin_28800"/>
<keyword evidence="2" id="KW-1185">Reference proteome</keyword>
<protein>
    <submittedName>
        <fullName evidence="1">Uncharacterized protein</fullName>
    </submittedName>
</protein>
<organism evidence="1 2">
    <name type="scientific">Azotobacter vinelandii (strain DJ / ATCC BAA-1303)</name>
    <dbReference type="NCBI Taxonomy" id="322710"/>
    <lineage>
        <taxon>Bacteria</taxon>
        <taxon>Pseudomonadati</taxon>
        <taxon>Pseudomonadota</taxon>
        <taxon>Gammaproteobacteria</taxon>
        <taxon>Pseudomonadales</taxon>
        <taxon>Pseudomonadaceae</taxon>
        <taxon>Azotobacter</taxon>
    </lineage>
</organism>
<accession>C1DLW4</accession>
<dbReference type="EMBL" id="CP001157">
    <property type="protein sequence ID" value="ACO79051.1"/>
    <property type="molecule type" value="Genomic_DNA"/>
</dbReference>
<dbReference type="Proteomes" id="UP000002424">
    <property type="component" value="Chromosome"/>
</dbReference>
<dbReference type="HOGENOM" id="CLU_3394839_0_0_6"/>
<evidence type="ECO:0000313" key="1">
    <source>
        <dbReference type="EMBL" id="ACO79051.1"/>
    </source>
</evidence>
<proteinExistence type="predicted"/>
<evidence type="ECO:0000313" key="2">
    <source>
        <dbReference type="Proteomes" id="UP000002424"/>
    </source>
</evidence>